<dbReference type="AlphaFoldDB" id="A0A3Q0JA31"/>
<dbReference type="RefSeq" id="XP_026685309.1">
    <property type="nucleotide sequence ID" value="XM_026829508.1"/>
</dbReference>
<gene>
    <name evidence="2" type="primary">LOC103517397</name>
</gene>
<evidence type="ECO:0000313" key="1">
    <source>
        <dbReference type="Proteomes" id="UP000079169"/>
    </source>
</evidence>
<dbReference type="PaxDb" id="121845-A0A3Q0JA31"/>
<keyword evidence="1" id="KW-1185">Reference proteome</keyword>
<organism evidence="1 2">
    <name type="scientific">Diaphorina citri</name>
    <name type="common">Asian citrus psyllid</name>
    <dbReference type="NCBI Taxonomy" id="121845"/>
    <lineage>
        <taxon>Eukaryota</taxon>
        <taxon>Metazoa</taxon>
        <taxon>Ecdysozoa</taxon>
        <taxon>Arthropoda</taxon>
        <taxon>Hexapoda</taxon>
        <taxon>Insecta</taxon>
        <taxon>Pterygota</taxon>
        <taxon>Neoptera</taxon>
        <taxon>Paraneoptera</taxon>
        <taxon>Hemiptera</taxon>
        <taxon>Sternorrhyncha</taxon>
        <taxon>Psylloidea</taxon>
        <taxon>Psyllidae</taxon>
        <taxon>Diaphorininae</taxon>
        <taxon>Diaphorina</taxon>
    </lineage>
</organism>
<name>A0A3Q0JA31_DIACI</name>
<protein>
    <submittedName>
        <fullName evidence="2">Uncharacterized protein LOC103517397</fullName>
    </submittedName>
</protein>
<dbReference type="Proteomes" id="UP000079169">
    <property type="component" value="Unplaced"/>
</dbReference>
<proteinExistence type="predicted"/>
<sequence>MLDGCYLLEVCDYDKGSTGTAWKLSSQFAKDVDVYSSDIHYIESSPSHKVKAWLEKHLNGEKSIASPEINELKIEDFNSEEMPEDERDTVMSSKIEEAPEGDKENMDLLNTVQTQGTLEPVEKQLVIEDFNTEKVQDRNTQKIVEDVNIEKYKNGTPLKVVEKINTKTTEHVRTQRMIEETNTEKFTNTQKMIEEINTEKCEDLMCSQDEQSFQIECPGSPDAAGDNGETVRAAQILMSFNNWTLPSRDHDITVVPEKTIKFKPGSLGARLRLELNKQKSATEIWKYEVTKATESQDQETLAQLFRGQLDLTIVNFWSECSNVVVKAVKTQPSPGSTDTDNTVLLLLHASNFPARFKTQRVQSLTIIQL</sequence>
<dbReference type="GeneID" id="103517397"/>
<dbReference type="KEGG" id="dci:103517397"/>
<evidence type="ECO:0000313" key="2">
    <source>
        <dbReference type="RefSeq" id="XP_026685309.1"/>
    </source>
</evidence>
<accession>A0A3Q0JA31</accession>
<reference evidence="2" key="1">
    <citation type="submission" date="2025-08" db="UniProtKB">
        <authorList>
            <consortium name="RefSeq"/>
        </authorList>
    </citation>
    <scope>IDENTIFICATION</scope>
</reference>